<evidence type="ECO:0000256" key="1">
    <source>
        <dbReference type="ARBA" id="ARBA00010671"/>
    </source>
</evidence>
<dbReference type="PANTHER" id="PTHR45229">
    <property type="entry name" value="CONSTITUTIVE ORNITHINE DECARBOXYLASE"/>
    <property type="match status" value="1"/>
</dbReference>
<keyword evidence="3" id="KW-0663">Pyridoxal phosphate</keyword>
<dbReference type="Gene3D" id="3.40.640.10">
    <property type="entry name" value="Type I PLP-dependent aspartate aminotransferase-like (Major domain)"/>
    <property type="match status" value="1"/>
</dbReference>
<dbReference type="EMBL" id="CP092418">
    <property type="protein sequence ID" value="USD20021.1"/>
    <property type="molecule type" value="Genomic_DNA"/>
</dbReference>
<dbReference type="Pfam" id="PF03709">
    <property type="entry name" value="OKR_DC_1_N"/>
    <property type="match status" value="1"/>
</dbReference>
<dbReference type="InterPro" id="IPR015421">
    <property type="entry name" value="PyrdxlP-dep_Trfase_major"/>
</dbReference>
<evidence type="ECO:0000259" key="5">
    <source>
        <dbReference type="PROSITE" id="PS00703"/>
    </source>
</evidence>
<dbReference type="InterPro" id="IPR008286">
    <property type="entry name" value="Prn/Lys/Arg_de-COase_C"/>
</dbReference>
<evidence type="ECO:0000313" key="7">
    <source>
        <dbReference type="Proteomes" id="UP001055658"/>
    </source>
</evidence>
<dbReference type="Pfam" id="PF01276">
    <property type="entry name" value="OKR_DC_1"/>
    <property type="match status" value="1"/>
</dbReference>
<dbReference type="InterPro" id="IPR036633">
    <property type="entry name" value="Prn/Lys/Arg_de-COase_C_sf"/>
</dbReference>
<dbReference type="InterPro" id="IPR015422">
    <property type="entry name" value="PyrdxlP-dep_Trfase_small"/>
</dbReference>
<dbReference type="Pfam" id="PF03711">
    <property type="entry name" value="OKR_DC_1_C"/>
    <property type="match status" value="1"/>
</dbReference>
<evidence type="ECO:0000256" key="3">
    <source>
        <dbReference type="ARBA" id="ARBA00022898"/>
    </source>
</evidence>
<protein>
    <submittedName>
        <fullName evidence="6">Arginine decarboxylase</fullName>
        <ecNumber evidence="6">4.1.1.19</ecNumber>
    </submittedName>
</protein>
<keyword evidence="2" id="KW-0210">Decarboxylase</keyword>
<organism evidence="6 7">
    <name type="scientific">Microbulbifer variabilis</name>
    <dbReference type="NCBI Taxonomy" id="266805"/>
    <lineage>
        <taxon>Bacteria</taxon>
        <taxon>Pseudomonadati</taxon>
        <taxon>Pseudomonadota</taxon>
        <taxon>Gammaproteobacteria</taxon>
        <taxon>Cellvibrionales</taxon>
        <taxon>Microbulbiferaceae</taxon>
        <taxon>Microbulbifer</taxon>
    </lineage>
</organism>
<dbReference type="SUPFAM" id="SSF55904">
    <property type="entry name" value="Ornithine decarboxylase C-terminal domain"/>
    <property type="match status" value="1"/>
</dbReference>
<dbReference type="InterPro" id="IPR011193">
    <property type="entry name" value="Orn/lys/arg_de-COase"/>
</dbReference>
<evidence type="ECO:0000256" key="4">
    <source>
        <dbReference type="ARBA" id="ARBA00023239"/>
    </source>
</evidence>
<evidence type="ECO:0000313" key="6">
    <source>
        <dbReference type="EMBL" id="USD20021.1"/>
    </source>
</evidence>
<keyword evidence="4 6" id="KW-0456">Lyase</keyword>
<dbReference type="InterPro" id="IPR005308">
    <property type="entry name" value="OKR_de-COase_N"/>
</dbReference>
<reference evidence="6" key="1">
    <citation type="submission" date="2022-02" db="EMBL/GenBank/DDBJ databases">
        <title>Coral-associated bacteria.</title>
        <authorList>
            <person name="Tang K."/>
            <person name="Wang X."/>
        </authorList>
    </citation>
    <scope>NUCLEOTIDE SEQUENCE</scope>
    <source>
        <strain evidence="6">SCSIO 43006</strain>
    </source>
</reference>
<name>A0ABY4V6X8_9GAMM</name>
<dbReference type="SUPFAM" id="SSF52172">
    <property type="entry name" value="CheY-like"/>
    <property type="match status" value="1"/>
</dbReference>
<proteinExistence type="inferred from homology"/>
<dbReference type="GO" id="GO:0008792">
    <property type="term" value="F:arginine decarboxylase activity"/>
    <property type="evidence" value="ECO:0007669"/>
    <property type="project" value="UniProtKB-EC"/>
</dbReference>
<dbReference type="InterPro" id="IPR015424">
    <property type="entry name" value="PyrdxlP-dep_Trfase"/>
</dbReference>
<dbReference type="Gene3D" id="3.40.50.2300">
    <property type="match status" value="1"/>
</dbReference>
<feature type="domain" description="Orn/Lys/Arg decarboxylases family 1 pyridoxal-P attachment site" evidence="5">
    <location>
        <begin position="391"/>
        <end position="405"/>
    </location>
</feature>
<comment type="similarity">
    <text evidence="1">Belongs to the Orn/Lys/Arg decarboxylase class-I family.</text>
</comment>
<dbReference type="Gene3D" id="3.90.1150.10">
    <property type="entry name" value="Aspartate Aminotransferase, domain 1"/>
    <property type="match status" value="1"/>
</dbReference>
<dbReference type="PIRSF" id="PIRSF009393">
    <property type="entry name" value="Orn_decarb"/>
    <property type="match status" value="1"/>
</dbReference>
<dbReference type="InterPro" id="IPR000310">
    <property type="entry name" value="Orn/Lys/Arg_deCO2ase_major_dom"/>
</dbReference>
<dbReference type="PROSITE" id="PS00703">
    <property type="entry name" value="OKR_DC_1"/>
    <property type="match status" value="1"/>
</dbReference>
<dbReference type="PANTHER" id="PTHR45229:SF3">
    <property type="entry name" value="BIODEGRADATIVE ARGININE DECARBOXYLASE"/>
    <property type="match status" value="1"/>
</dbReference>
<accession>A0ABY4V6X8</accession>
<dbReference type="InterPro" id="IPR011006">
    <property type="entry name" value="CheY-like_superfamily"/>
</dbReference>
<dbReference type="Gene3D" id="3.90.100.10">
    <property type="entry name" value="Orn/Lys/Arg decarboxylase, C-terminal domain"/>
    <property type="match status" value="1"/>
</dbReference>
<keyword evidence="7" id="KW-1185">Reference proteome</keyword>
<dbReference type="SUPFAM" id="SSF53383">
    <property type="entry name" value="PLP-dependent transferases"/>
    <property type="match status" value="1"/>
</dbReference>
<dbReference type="Proteomes" id="UP001055658">
    <property type="component" value="Chromosome"/>
</dbReference>
<dbReference type="RefSeq" id="WP_252082110.1">
    <property type="nucleotide sequence ID" value="NZ_CP092418.1"/>
</dbReference>
<sequence length="768" mass="84236">MHQLGKQVPTNMLALLASGEIASNSAPGRAATRLQEELAQRRIDLITTVSSDDASAMLRANPAIQCLLLNWELPGSGHPPALNVLEQLRARNLHLPVFLLADRETVSNMPRRALELANDFIWILEDTPTFIGGRIQGAIRRYSQAVLPPMFAALTHFSHVHEYSWHTPGHTGGTAFLKSPAGRAFYDFFGENMLRSDLSISVTELGSLLDHTGPIAAGERYAAKVFGADRTYYVTNGSSTSNRVIVMASVTRGQLALCDRNCHKSVEHAITMSGAVPTYLIPLRNHYGLIGPIPPDQLTKAAISEAIVNNPLAGSADSPRAVHAVITNSTYDGLCYNVRRVEELLGESVDRLHFDEAWYAYARFNPIYRDRFAMYDSEDDEPHTGPTKFATQSTHKLLAALSQASMIHIRDGRSPIEHGRFNEAFMLHASTSPLYSIMASNDVSAAMMDGPGGTALTGESIAEAVAFRQVLARLKREYGEKGEWFFDGWQPDQVTEPSSGQKYAFHSAPTELLCSEASCWLLNPGDSWHGFGELEKGYCMLDPIKVSITTPGMQRNSQLAEWGIPAGIISKYLDNLGIIVEKTTDFTILFLFSIGITKGKWGTLINALLAFKRDYDANQPLSQCLPNLLAKHSGYADMGLRDLAQKMFNRMKELRSTAKMSAGFSALPQADCSPVQAYEALVRGEVELLPLSQLAGRSAATGVIPYPPGIPLLMPGENFGSEGSPALEYLRVLESFDREFPGFGHDNHGVEVHKGHYHVYTLNRGTAP</sequence>
<gene>
    <name evidence="6" type="ORF">MJO52_13135</name>
</gene>
<dbReference type="CDD" id="cd00615">
    <property type="entry name" value="Orn_deC_like"/>
    <property type="match status" value="1"/>
</dbReference>
<evidence type="ECO:0000256" key="2">
    <source>
        <dbReference type="ARBA" id="ARBA00022793"/>
    </source>
</evidence>
<dbReference type="EC" id="4.1.1.19" evidence="6"/>